<name>A0ABT3YHV2_9HYPH</name>
<dbReference type="PROSITE" id="PS50977">
    <property type="entry name" value="HTH_TETR_2"/>
    <property type="match status" value="1"/>
</dbReference>
<feature type="domain" description="HTH tetR-type" evidence="3">
    <location>
        <begin position="5"/>
        <end position="65"/>
    </location>
</feature>
<dbReference type="InterPro" id="IPR009057">
    <property type="entry name" value="Homeodomain-like_sf"/>
</dbReference>
<dbReference type="InterPro" id="IPR041678">
    <property type="entry name" value="TetR_C_16"/>
</dbReference>
<evidence type="ECO:0000256" key="1">
    <source>
        <dbReference type="ARBA" id="ARBA00023125"/>
    </source>
</evidence>
<dbReference type="Pfam" id="PF17920">
    <property type="entry name" value="TetR_C_16"/>
    <property type="match status" value="1"/>
</dbReference>
<dbReference type="InterPro" id="IPR050109">
    <property type="entry name" value="HTH-type_TetR-like_transc_reg"/>
</dbReference>
<evidence type="ECO:0000313" key="4">
    <source>
        <dbReference type="EMBL" id="MCY0095483.1"/>
    </source>
</evidence>
<gene>
    <name evidence="4" type="ORF">OEG82_15885</name>
</gene>
<dbReference type="EMBL" id="JAOVZQ010000001">
    <property type="protein sequence ID" value="MCY0095483.1"/>
    <property type="molecule type" value="Genomic_DNA"/>
</dbReference>
<dbReference type="PANTHER" id="PTHR30055:SF235">
    <property type="entry name" value="TRANSCRIPTIONAL REGULATORY PROTEIN"/>
    <property type="match status" value="1"/>
</dbReference>
<dbReference type="PANTHER" id="PTHR30055">
    <property type="entry name" value="HTH-TYPE TRANSCRIPTIONAL REGULATOR RUTR"/>
    <property type="match status" value="1"/>
</dbReference>
<dbReference type="SUPFAM" id="SSF46689">
    <property type="entry name" value="Homeodomain-like"/>
    <property type="match status" value="1"/>
</dbReference>
<comment type="caution">
    <text evidence="4">The sequence shown here is derived from an EMBL/GenBank/DDBJ whole genome shotgun (WGS) entry which is preliminary data.</text>
</comment>
<protein>
    <submittedName>
        <fullName evidence="4">TetR family transcriptional regulator</fullName>
    </submittedName>
</protein>
<dbReference type="SUPFAM" id="SSF48498">
    <property type="entry name" value="Tetracyclin repressor-like, C-terminal domain"/>
    <property type="match status" value="1"/>
</dbReference>
<dbReference type="InterPro" id="IPR001647">
    <property type="entry name" value="HTH_TetR"/>
</dbReference>
<evidence type="ECO:0000259" key="3">
    <source>
        <dbReference type="PROSITE" id="PS50977"/>
    </source>
</evidence>
<dbReference type="RefSeq" id="WP_267613365.1">
    <property type="nucleotide sequence ID" value="NZ_JAOVZQ010000001.1"/>
</dbReference>
<evidence type="ECO:0000313" key="5">
    <source>
        <dbReference type="Proteomes" id="UP001081283"/>
    </source>
</evidence>
<proteinExistence type="predicted"/>
<sequence>MRNSDATRAKLIAAAKEAFWNQGYSNTSLRAIARAASVDVALISRYFSGKLGLFEATLESAFEWPELLDKGQDPIEVAIRKFAHPDTESHAISTAQLILMNANDPQAGELVRKALRQALIDPLQARMGDPQASARLAMLVTVILGASMVRHSLHLPGMADVEPDVYERQLRHLINAAMSFDQEPRV</sequence>
<evidence type="ECO:0000256" key="2">
    <source>
        <dbReference type="PROSITE-ProRule" id="PRU00335"/>
    </source>
</evidence>
<dbReference type="Gene3D" id="1.10.357.10">
    <property type="entry name" value="Tetracycline Repressor, domain 2"/>
    <property type="match status" value="1"/>
</dbReference>
<reference evidence="4" key="1">
    <citation type="submission" date="2022-10" db="EMBL/GenBank/DDBJ databases">
        <title>Hoeflea sp. J2-29, isolated from marine algae.</title>
        <authorList>
            <person name="Kristyanto S."/>
            <person name="Kim J.M."/>
            <person name="Jeon C.O."/>
        </authorList>
    </citation>
    <scope>NUCLEOTIDE SEQUENCE</scope>
    <source>
        <strain evidence="4">J2-29</strain>
    </source>
</reference>
<keyword evidence="1 2" id="KW-0238">DNA-binding</keyword>
<keyword evidence="5" id="KW-1185">Reference proteome</keyword>
<dbReference type="Pfam" id="PF00440">
    <property type="entry name" value="TetR_N"/>
    <property type="match status" value="1"/>
</dbReference>
<feature type="DNA-binding region" description="H-T-H motif" evidence="2">
    <location>
        <begin position="28"/>
        <end position="47"/>
    </location>
</feature>
<dbReference type="InterPro" id="IPR036271">
    <property type="entry name" value="Tet_transcr_reg_TetR-rel_C_sf"/>
</dbReference>
<dbReference type="Proteomes" id="UP001081283">
    <property type="component" value="Unassembled WGS sequence"/>
</dbReference>
<organism evidence="4 5">
    <name type="scientific">Hoeflea ulvae</name>
    <dbReference type="NCBI Taxonomy" id="2983764"/>
    <lineage>
        <taxon>Bacteria</taxon>
        <taxon>Pseudomonadati</taxon>
        <taxon>Pseudomonadota</taxon>
        <taxon>Alphaproteobacteria</taxon>
        <taxon>Hyphomicrobiales</taxon>
        <taxon>Rhizobiaceae</taxon>
        <taxon>Hoeflea</taxon>
    </lineage>
</organism>
<accession>A0ABT3YHV2</accession>